<reference evidence="2 3" key="1">
    <citation type="journal article" date="2023" name="Commun. Biol.">
        <title>Reorganization of the ancestral sex-determining regions during the evolution of trioecy in Pleodorina starrii.</title>
        <authorList>
            <person name="Takahashi K."/>
            <person name="Suzuki S."/>
            <person name="Kawai-Toyooka H."/>
            <person name="Yamamoto K."/>
            <person name="Hamaji T."/>
            <person name="Ootsuki R."/>
            <person name="Yamaguchi H."/>
            <person name="Kawachi M."/>
            <person name="Higashiyama T."/>
            <person name="Nozaki H."/>
        </authorList>
    </citation>
    <scope>NUCLEOTIDE SEQUENCE [LARGE SCALE GENOMIC DNA]</scope>
    <source>
        <strain evidence="2 3">NIES-4479</strain>
    </source>
</reference>
<dbReference type="SUPFAM" id="SSF53474">
    <property type="entry name" value="alpha/beta-Hydrolases"/>
    <property type="match status" value="1"/>
</dbReference>
<feature type="domain" description="C2" evidence="1">
    <location>
        <begin position="42"/>
        <end position="179"/>
    </location>
</feature>
<gene>
    <name evidence="2" type="primary">PLEST005514</name>
    <name evidence="2" type="ORF">PLESTB_000603600</name>
</gene>
<dbReference type="Proteomes" id="UP001165080">
    <property type="component" value="Unassembled WGS sequence"/>
</dbReference>
<name>A0A9W6F0X0_9CHLO</name>
<dbReference type="PANTHER" id="PTHR47759">
    <property type="entry name" value="OS04G0509100 PROTEIN"/>
    <property type="match status" value="1"/>
</dbReference>
<dbReference type="CDD" id="cd00519">
    <property type="entry name" value="Lipase_3"/>
    <property type="match status" value="1"/>
</dbReference>
<dbReference type="Gene3D" id="2.60.40.150">
    <property type="entry name" value="C2 domain"/>
    <property type="match status" value="1"/>
</dbReference>
<dbReference type="Gene3D" id="3.40.50.1820">
    <property type="entry name" value="alpha/beta hydrolase"/>
    <property type="match status" value="1"/>
</dbReference>
<dbReference type="SMART" id="SM00239">
    <property type="entry name" value="C2"/>
    <property type="match status" value="1"/>
</dbReference>
<dbReference type="CDD" id="cd00030">
    <property type="entry name" value="C2"/>
    <property type="match status" value="1"/>
</dbReference>
<evidence type="ECO:0000313" key="3">
    <source>
        <dbReference type="Proteomes" id="UP001165080"/>
    </source>
</evidence>
<accession>A0A9W6F0X0</accession>
<dbReference type="AlphaFoldDB" id="A0A9W6F0X0"/>
<proteinExistence type="predicted"/>
<dbReference type="PANTHER" id="PTHR47759:SF2">
    <property type="entry name" value="TRIGLYCERIDE LIPASE"/>
    <property type="match status" value="1"/>
</dbReference>
<comment type="caution">
    <text evidence="2">The sequence shown here is derived from an EMBL/GenBank/DDBJ whole genome shotgun (WGS) entry which is preliminary data.</text>
</comment>
<dbReference type="PROSITE" id="PS50004">
    <property type="entry name" value="C2"/>
    <property type="match status" value="1"/>
</dbReference>
<evidence type="ECO:0000259" key="1">
    <source>
        <dbReference type="PROSITE" id="PS50004"/>
    </source>
</evidence>
<organism evidence="2 3">
    <name type="scientific">Pleodorina starrii</name>
    <dbReference type="NCBI Taxonomy" id="330485"/>
    <lineage>
        <taxon>Eukaryota</taxon>
        <taxon>Viridiplantae</taxon>
        <taxon>Chlorophyta</taxon>
        <taxon>core chlorophytes</taxon>
        <taxon>Chlorophyceae</taxon>
        <taxon>CS clade</taxon>
        <taxon>Chlamydomonadales</taxon>
        <taxon>Volvocaceae</taxon>
        <taxon>Pleodorina</taxon>
    </lineage>
</organism>
<dbReference type="GO" id="GO:0006629">
    <property type="term" value="P:lipid metabolic process"/>
    <property type="evidence" value="ECO:0007669"/>
    <property type="project" value="InterPro"/>
</dbReference>
<dbReference type="Pfam" id="PF00168">
    <property type="entry name" value="C2"/>
    <property type="match status" value="1"/>
</dbReference>
<evidence type="ECO:0000313" key="2">
    <source>
        <dbReference type="EMBL" id="GLC52272.1"/>
    </source>
</evidence>
<sequence length="516" mass="57879">MHAVAANLEFDLGRGVSMGGCAFKAYCEPKPVHEFQDFIVGDTTVMMLEKEFLSQAFWGVLEVQLVRATNLPPGVPGELLGAPNTYAVVSLISRKDLDARTRPLKFTTNNVSRSPTWDDKKPPMLFPVRDAQDDELRIQLYDEAPSTHRPRRNEYPLGRATLHLSEVANVGEEWQDMTLNLLLPARPCDGPTADSGEAASTVTLRCRLRPMKRADPNHLTALTTVKTMDMSWDAPMQIGLDVVEWLRRGAYDKVTWPYLGDVMEAAGAKVGDLYPLAFIDCRRTETEAWVFRNIEDRRVVIAFRGTNESADWLIDLGALPVPDKAIRPPDVPGPPGVEDPSKIRVHRGFLEGYKSVRTAVVKLVDEVLRVDGRPGPWKVEVTGHSLGGALATLASYDIAWNKRERDTQRQSGPTIASVAMVTFGAPRVGNEVFVKDFNAVLPDAWRVHNHNDMVTRHAAPHEVERWWVFKVLSTTPVSSHLEFRYQDTMLQMVRAYIRDKVPEAQGQQQAQQQQQN</sequence>
<dbReference type="InterPro" id="IPR000008">
    <property type="entry name" value="C2_dom"/>
</dbReference>
<protein>
    <recommendedName>
        <fullName evidence="1">C2 domain-containing protein</fullName>
    </recommendedName>
</protein>
<dbReference type="InterPro" id="IPR035892">
    <property type="entry name" value="C2_domain_sf"/>
</dbReference>
<dbReference type="EMBL" id="BRXU01000005">
    <property type="protein sequence ID" value="GLC52272.1"/>
    <property type="molecule type" value="Genomic_DNA"/>
</dbReference>
<dbReference type="Pfam" id="PF01764">
    <property type="entry name" value="Lipase_3"/>
    <property type="match status" value="1"/>
</dbReference>
<dbReference type="SUPFAM" id="SSF49562">
    <property type="entry name" value="C2 domain (Calcium/lipid-binding domain, CaLB)"/>
    <property type="match status" value="1"/>
</dbReference>
<dbReference type="InterPro" id="IPR002921">
    <property type="entry name" value="Fungal_lipase-type"/>
</dbReference>
<keyword evidence="3" id="KW-1185">Reference proteome</keyword>
<dbReference type="InterPro" id="IPR029058">
    <property type="entry name" value="AB_hydrolase_fold"/>
</dbReference>